<dbReference type="PANTHER" id="PTHR10151:SF63">
    <property type="entry name" value="ECTONUCLEOTIDE PYROPHOSPHATASE_PHOSPHODIESTERASE FAMILY MEMBER 7"/>
    <property type="match status" value="1"/>
</dbReference>
<proteinExistence type="predicted"/>
<dbReference type="Gene3D" id="3.40.720.10">
    <property type="entry name" value="Alkaline Phosphatase, subunit A"/>
    <property type="match status" value="1"/>
</dbReference>
<reference evidence="2" key="1">
    <citation type="submission" date="2025-08" db="UniProtKB">
        <authorList>
            <consortium name="Ensembl"/>
        </authorList>
    </citation>
    <scope>IDENTIFICATION</scope>
</reference>
<evidence type="ECO:0000313" key="3">
    <source>
        <dbReference type="Proteomes" id="UP000694392"/>
    </source>
</evidence>
<dbReference type="AlphaFoldDB" id="A0A8D0H1C7"/>
<dbReference type="PANTHER" id="PTHR10151">
    <property type="entry name" value="ECTONUCLEOTIDE PYROPHOSPHATASE/PHOSPHODIESTERASE"/>
    <property type="match status" value="1"/>
</dbReference>
<dbReference type="SUPFAM" id="SSF53649">
    <property type="entry name" value="Alkaline phosphatase-like"/>
    <property type="match status" value="1"/>
</dbReference>
<reference evidence="2" key="2">
    <citation type="submission" date="2025-09" db="UniProtKB">
        <authorList>
            <consortium name="Ensembl"/>
        </authorList>
    </citation>
    <scope>IDENTIFICATION</scope>
</reference>
<evidence type="ECO:0000313" key="2">
    <source>
        <dbReference type="Ensembl" id="ENSSPUP00000015252.1"/>
    </source>
</evidence>
<dbReference type="Proteomes" id="UP000694392">
    <property type="component" value="Unplaced"/>
</dbReference>
<evidence type="ECO:0000256" key="1">
    <source>
        <dbReference type="SAM" id="SignalP"/>
    </source>
</evidence>
<dbReference type="Ensembl" id="ENSSPUT00000016270.1">
    <property type="protein sequence ID" value="ENSSPUP00000015252.1"/>
    <property type="gene ID" value="ENSSPUG00000011788.1"/>
</dbReference>
<name>A0A8D0H1C7_SPHPU</name>
<organism evidence="2 3">
    <name type="scientific">Sphenodon punctatus</name>
    <name type="common">Tuatara</name>
    <name type="synonym">Hatteria punctata</name>
    <dbReference type="NCBI Taxonomy" id="8508"/>
    <lineage>
        <taxon>Eukaryota</taxon>
        <taxon>Metazoa</taxon>
        <taxon>Chordata</taxon>
        <taxon>Craniata</taxon>
        <taxon>Vertebrata</taxon>
        <taxon>Euteleostomi</taxon>
        <taxon>Lepidosauria</taxon>
        <taxon>Sphenodontia</taxon>
        <taxon>Sphenodontidae</taxon>
        <taxon>Sphenodon</taxon>
    </lineage>
</organism>
<protein>
    <submittedName>
        <fullName evidence="2">Uncharacterized protein</fullName>
    </submittedName>
</protein>
<sequence>MLAPLGLLAAALSLGACAPLQDTGNRSKLLLISFDGFRWNYDQDVDTPNLDAMATEGVKVQYLTPAFVTQTSPCHFTLLTASKQLDTFMVHNL</sequence>
<feature type="signal peptide" evidence="1">
    <location>
        <begin position="1"/>
        <end position="17"/>
    </location>
</feature>
<dbReference type="InterPro" id="IPR017850">
    <property type="entry name" value="Alkaline_phosphatase_core_sf"/>
</dbReference>
<dbReference type="GeneTree" id="ENSGT00940000159339"/>
<keyword evidence="3" id="KW-1185">Reference proteome</keyword>
<dbReference type="OMA" id="DESETPW"/>
<dbReference type="Pfam" id="PF01663">
    <property type="entry name" value="Phosphodiest"/>
    <property type="match status" value="1"/>
</dbReference>
<dbReference type="InterPro" id="IPR002591">
    <property type="entry name" value="Phosphodiest/P_Trfase"/>
</dbReference>
<accession>A0A8D0H1C7</accession>
<feature type="chain" id="PRO_5034753578" evidence="1">
    <location>
        <begin position="18"/>
        <end position="93"/>
    </location>
</feature>
<keyword evidence="1" id="KW-0732">Signal</keyword>